<dbReference type="VEuPathDB" id="FungiDB:UMAG_01125"/>
<dbReference type="InParanoid" id="A0A0D1EA03"/>
<proteinExistence type="predicted"/>
<evidence type="ECO:0000313" key="1">
    <source>
        <dbReference type="EMBL" id="KIS71220.1"/>
    </source>
</evidence>
<dbReference type="RefSeq" id="XP_011387077.1">
    <property type="nucleotide sequence ID" value="XM_011388775.1"/>
</dbReference>
<sequence>MYENVAARSALTTRGLKLELSYAHVADEQSGITNLAESDRRCCFFHAIAEPAASHELHGKTFSRSVSAAKHRWNCGCQHFQDTALSRLFHFQSDNVTKKEGLVALRRQCRAENRRWERKRNQEERPYQSVSQHSFPLHTLVGCRDDLANALKQEAGLLTSARNATLAYSPTPLMLISEK</sequence>
<protein>
    <submittedName>
        <fullName evidence="1">Uncharacterized protein</fullName>
    </submittedName>
</protein>
<evidence type="ECO:0000313" key="2">
    <source>
        <dbReference type="Proteomes" id="UP000000561"/>
    </source>
</evidence>
<keyword evidence="2" id="KW-1185">Reference proteome</keyword>
<dbReference type="AlphaFoldDB" id="A0A0D1EA03"/>
<dbReference type="KEGG" id="uma:UMAG_01125"/>
<name>A0A0D1EA03_MYCMD</name>
<dbReference type="GeneID" id="23562233"/>
<dbReference type="EMBL" id="CM003141">
    <property type="protein sequence ID" value="KIS71220.1"/>
    <property type="molecule type" value="Genomic_DNA"/>
</dbReference>
<dbReference type="Proteomes" id="UP000000561">
    <property type="component" value="Chromosome 2"/>
</dbReference>
<accession>A0A0D1EA03</accession>
<gene>
    <name evidence="1" type="ORF">UMAG_01125</name>
</gene>
<reference evidence="1 2" key="1">
    <citation type="journal article" date="2006" name="Nature">
        <title>Insights from the genome of the biotrophic fungal plant pathogen Ustilago maydis.</title>
        <authorList>
            <person name="Kamper J."/>
            <person name="Kahmann R."/>
            <person name="Bolker M."/>
            <person name="Ma L.J."/>
            <person name="Brefort T."/>
            <person name="Saville B.J."/>
            <person name="Banuett F."/>
            <person name="Kronstad J.W."/>
            <person name="Gold S.E."/>
            <person name="Muller O."/>
            <person name="Perlin M.H."/>
            <person name="Wosten H.A."/>
            <person name="de Vries R."/>
            <person name="Ruiz-Herrera J."/>
            <person name="Reynaga-Pena C.G."/>
            <person name="Snetselaar K."/>
            <person name="McCann M."/>
            <person name="Perez-Martin J."/>
            <person name="Feldbrugge M."/>
            <person name="Basse C.W."/>
            <person name="Steinberg G."/>
            <person name="Ibeas J.I."/>
            <person name="Holloman W."/>
            <person name="Guzman P."/>
            <person name="Farman M."/>
            <person name="Stajich J.E."/>
            <person name="Sentandreu R."/>
            <person name="Gonzalez-Prieto J.M."/>
            <person name="Kennell J.C."/>
            <person name="Molina L."/>
            <person name="Schirawski J."/>
            <person name="Mendoza-Mendoza A."/>
            <person name="Greilinger D."/>
            <person name="Munch K."/>
            <person name="Rossel N."/>
            <person name="Scherer M."/>
            <person name="Vranes M."/>
            <person name="Ladendorf O."/>
            <person name="Vincon V."/>
            <person name="Fuchs U."/>
            <person name="Sandrock B."/>
            <person name="Meng S."/>
            <person name="Ho E.C."/>
            <person name="Cahill M.J."/>
            <person name="Boyce K.J."/>
            <person name="Klose J."/>
            <person name="Klosterman S.J."/>
            <person name="Deelstra H.J."/>
            <person name="Ortiz-Castellanos L."/>
            <person name="Li W."/>
            <person name="Sanchez-Alonso P."/>
            <person name="Schreier P.H."/>
            <person name="Hauser-Hahn I."/>
            <person name="Vaupel M."/>
            <person name="Koopmann E."/>
            <person name="Friedrich G."/>
            <person name="Voss H."/>
            <person name="Schluter T."/>
            <person name="Margolis J."/>
            <person name="Platt D."/>
            <person name="Swimmer C."/>
            <person name="Gnirke A."/>
            <person name="Chen F."/>
            <person name="Vysotskaia V."/>
            <person name="Mannhaupt G."/>
            <person name="Guldener U."/>
            <person name="Munsterkotter M."/>
            <person name="Haase D."/>
            <person name="Oesterheld M."/>
            <person name="Mewes H.W."/>
            <person name="Mauceli E.W."/>
            <person name="DeCaprio D."/>
            <person name="Wade C.M."/>
            <person name="Butler J."/>
            <person name="Young S."/>
            <person name="Jaffe D.B."/>
            <person name="Calvo S."/>
            <person name="Nusbaum C."/>
            <person name="Galagan J."/>
            <person name="Birren B.W."/>
        </authorList>
    </citation>
    <scope>NUCLEOTIDE SEQUENCE [LARGE SCALE GENOMIC DNA]</scope>
    <source>
        <strain evidence="2">DSM 14603 / FGSC 9021 / UM521</strain>
    </source>
</reference>
<organism evidence="1 2">
    <name type="scientific">Mycosarcoma maydis</name>
    <name type="common">Corn smut fungus</name>
    <name type="synonym">Ustilago maydis</name>
    <dbReference type="NCBI Taxonomy" id="5270"/>
    <lineage>
        <taxon>Eukaryota</taxon>
        <taxon>Fungi</taxon>
        <taxon>Dikarya</taxon>
        <taxon>Basidiomycota</taxon>
        <taxon>Ustilaginomycotina</taxon>
        <taxon>Ustilaginomycetes</taxon>
        <taxon>Ustilaginales</taxon>
        <taxon>Ustilaginaceae</taxon>
        <taxon>Mycosarcoma</taxon>
    </lineage>
</organism>